<dbReference type="EMBL" id="JAAXOT010000007">
    <property type="protein sequence ID" value="NKY57677.1"/>
    <property type="molecule type" value="Genomic_DNA"/>
</dbReference>
<dbReference type="CDD" id="cd07377">
    <property type="entry name" value="WHTH_GntR"/>
    <property type="match status" value="1"/>
</dbReference>
<feature type="DNA-binding region" description="H-T-H motif" evidence="4">
    <location>
        <begin position="118"/>
        <end position="137"/>
    </location>
</feature>
<evidence type="ECO:0000313" key="7">
    <source>
        <dbReference type="EMBL" id="NKY57677.1"/>
    </source>
</evidence>
<protein>
    <submittedName>
        <fullName evidence="7">GntR family transcriptional regulator</fullName>
    </submittedName>
</protein>
<reference evidence="7 8" key="1">
    <citation type="submission" date="2020-04" db="EMBL/GenBank/DDBJ databases">
        <title>MicrobeNet Type strains.</title>
        <authorList>
            <person name="Nicholson A.C."/>
        </authorList>
    </citation>
    <scope>NUCLEOTIDE SEQUENCE [LARGE SCALE GENOMIC DNA]</scope>
    <source>
        <strain evidence="7 8">JCM 3332</strain>
    </source>
</reference>
<comment type="caution">
    <text evidence="7">The sequence shown here is derived from an EMBL/GenBank/DDBJ whole genome shotgun (WGS) entry which is preliminary data.</text>
</comment>
<dbReference type="Pfam" id="PF00392">
    <property type="entry name" value="GntR"/>
    <property type="match status" value="1"/>
</dbReference>
<dbReference type="Gene3D" id="1.10.357.10">
    <property type="entry name" value="Tetracycline Repressor, domain 2"/>
    <property type="match status" value="1"/>
</dbReference>
<dbReference type="PANTHER" id="PTHR44846">
    <property type="entry name" value="MANNOSYL-D-GLYCERATE TRANSPORT/METABOLISM SYSTEM REPRESSOR MNGR-RELATED"/>
    <property type="match status" value="1"/>
</dbReference>
<proteinExistence type="predicted"/>
<dbReference type="InterPro" id="IPR004111">
    <property type="entry name" value="Repressor_TetR_C"/>
</dbReference>
<dbReference type="InterPro" id="IPR036271">
    <property type="entry name" value="Tet_transcr_reg_TetR-rel_C_sf"/>
</dbReference>
<gene>
    <name evidence="7" type="ORF">HGA15_16275</name>
</gene>
<dbReference type="PANTHER" id="PTHR44846:SF17">
    <property type="entry name" value="GNTR-FAMILY TRANSCRIPTIONAL REGULATOR"/>
    <property type="match status" value="1"/>
</dbReference>
<evidence type="ECO:0000259" key="6">
    <source>
        <dbReference type="PROSITE" id="PS50977"/>
    </source>
</evidence>
<dbReference type="GO" id="GO:0045892">
    <property type="term" value="P:negative regulation of DNA-templated transcription"/>
    <property type="evidence" value="ECO:0007669"/>
    <property type="project" value="InterPro"/>
</dbReference>
<evidence type="ECO:0000256" key="3">
    <source>
        <dbReference type="ARBA" id="ARBA00023163"/>
    </source>
</evidence>
<dbReference type="InterPro" id="IPR000524">
    <property type="entry name" value="Tscrpt_reg_HTH_GntR"/>
</dbReference>
<name>A0A846YFI3_9NOCA</name>
<evidence type="ECO:0000259" key="5">
    <source>
        <dbReference type="PROSITE" id="PS50949"/>
    </source>
</evidence>
<keyword evidence="8" id="KW-1185">Reference proteome</keyword>
<keyword evidence="2 4" id="KW-0238">DNA-binding</keyword>
<dbReference type="InterPro" id="IPR050679">
    <property type="entry name" value="Bact_HTH_transcr_reg"/>
</dbReference>
<organism evidence="7 8">
    <name type="scientific">Nocardia flavorosea</name>
    <dbReference type="NCBI Taxonomy" id="53429"/>
    <lineage>
        <taxon>Bacteria</taxon>
        <taxon>Bacillati</taxon>
        <taxon>Actinomycetota</taxon>
        <taxon>Actinomycetes</taxon>
        <taxon>Mycobacteriales</taxon>
        <taxon>Nocardiaceae</taxon>
        <taxon>Nocardia</taxon>
    </lineage>
</organism>
<dbReference type="PROSITE" id="PS50977">
    <property type="entry name" value="HTH_TETR_2"/>
    <property type="match status" value="1"/>
</dbReference>
<dbReference type="GO" id="GO:0003700">
    <property type="term" value="F:DNA-binding transcription factor activity"/>
    <property type="evidence" value="ECO:0007669"/>
    <property type="project" value="InterPro"/>
</dbReference>
<keyword evidence="3" id="KW-0804">Transcription</keyword>
<evidence type="ECO:0000256" key="2">
    <source>
        <dbReference type="ARBA" id="ARBA00023125"/>
    </source>
</evidence>
<dbReference type="SUPFAM" id="SSF46689">
    <property type="entry name" value="Homeodomain-like"/>
    <property type="match status" value="1"/>
</dbReference>
<dbReference type="SUPFAM" id="SSF48498">
    <property type="entry name" value="Tetracyclin repressor-like, C-terminal domain"/>
    <property type="match status" value="1"/>
</dbReference>
<dbReference type="Pfam" id="PF02909">
    <property type="entry name" value="TetR_C_1"/>
    <property type="match status" value="1"/>
</dbReference>
<dbReference type="Gene3D" id="1.10.10.10">
    <property type="entry name" value="Winged helix-like DNA-binding domain superfamily/Winged helix DNA-binding domain"/>
    <property type="match status" value="1"/>
</dbReference>
<dbReference type="SMART" id="SM00345">
    <property type="entry name" value="HTH_GNTR"/>
    <property type="match status" value="1"/>
</dbReference>
<evidence type="ECO:0000313" key="8">
    <source>
        <dbReference type="Proteomes" id="UP000570678"/>
    </source>
</evidence>
<dbReference type="AlphaFoldDB" id="A0A846YFI3"/>
<accession>A0A846YFI3</accession>
<dbReference type="PROSITE" id="PS50949">
    <property type="entry name" value="HTH_GNTR"/>
    <property type="match status" value="1"/>
</dbReference>
<dbReference type="InterPro" id="IPR009057">
    <property type="entry name" value="Homeodomain-like_sf"/>
</dbReference>
<evidence type="ECO:0000256" key="1">
    <source>
        <dbReference type="ARBA" id="ARBA00023015"/>
    </source>
</evidence>
<dbReference type="SUPFAM" id="SSF46785">
    <property type="entry name" value="Winged helix' DNA-binding domain"/>
    <property type="match status" value="1"/>
</dbReference>
<keyword evidence="1" id="KW-0805">Transcription regulation</keyword>
<dbReference type="InterPro" id="IPR001647">
    <property type="entry name" value="HTH_TetR"/>
</dbReference>
<dbReference type="InterPro" id="IPR036388">
    <property type="entry name" value="WH-like_DNA-bd_sf"/>
</dbReference>
<dbReference type="Gene3D" id="1.10.10.60">
    <property type="entry name" value="Homeodomain-like"/>
    <property type="match status" value="1"/>
</dbReference>
<dbReference type="InterPro" id="IPR036390">
    <property type="entry name" value="WH_DNA-bd_sf"/>
</dbReference>
<dbReference type="Proteomes" id="UP000570678">
    <property type="component" value="Unassembled WGS sequence"/>
</dbReference>
<feature type="domain" description="HTH tetR-type" evidence="6">
    <location>
        <begin position="95"/>
        <end position="155"/>
    </location>
</feature>
<sequence length="319" mass="35113">MSGPSARCTSTLAGVSESNDLPSQRIAAALRQKIANGQLAPGDRIPSTRQLVREWGVAMATATRALAILRDEGLVTTRTGSGTVVRSGHGAGRPGLTRNRVLGVAVHVADREGLEAVSIRKLAGVLKVSPMSLYRHVAGRDELETLMVRAIFKSSPLPDPMPGGWRERLETVYRRQWRLYRAHPWLAELTLVTRPPLAPEAMLHTEWTLEALAELQLDAPTRVRTALALAALVHGLALGALHEVRAEQQSRLRNDEWWATIDAEASEMLHGANFRRLAELDTLSAETFGLTGLDETFELALGHYLDGLEARQQYRRPRP</sequence>
<dbReference type="GO" id="GO:0003677">
    <property type="term" value="F:DNA binding"/>
    <property type="evidence" value="ECO:0007669"/>
    <property type="project" value="UniProtKB-UniRule"/>
</dbReference>
<feature type="domain" description="HTH gntR-type" evidence="5">
    <location>
        <begin position="20"/>
        <end position="88"/>
    </location>
</feature>
<evidence type="ECO:0000256" key="4">
    <source>
        <dbReference type="PROSITE-ProRule" id="PRU00335"/>
    </source>
</evidence>